<dbReference type="InterPro" id="IPR018011">
    <property type="entry name" value="Carb_sulfotrans_8-10"/>
</dbReference>
<name>A0AAV2Q7U2_MEGNR</name>
<organism evidence="11 12">
    <name type="scientific">Meganyctiphanes norvegica</name>
    <name type="common">Northern krill</name>
    <name type="synonym">Thysanopoda norvegica</name>
    <dbReference type="NCBI Taxonomy" id="48144"/>
    <lineage>
        <taxon>Eukaryota</taxon>
        <taxon>Metazoa</taxon>
        <taxon>Ecdysozoa</taxon>
        <taxon>Arthropoda</taxon>
        <taxon>Crustacea</taxon>
        <taxon>Multicrustacea</taxon>
        <taxon>Malacostraca</taxon>
        <taxon>Eumalacostraca</taxon>
        <taxon>Eucarida</taxon>
        <taxon>Euphausiacea</taxon>
        <taxon>Euphausiidae</taxon>
        <taxon>Meganyctiphanes</taxon>
    </lineage>
</organism>
<dbReference type="AlphaFoldDB" id="A0AAV2Q7U2"/>
<accession>A0AAV2Q7U2</accession>
<dbReference type="PANTHER" id="PTHR12137:SF54">
    <property type="entry name" value="CARBOHYDRATE SULFOTRANSFERASE"/>
    <property type="match status" value="1"/>
</dbReference>
<dbReference type="EC" id="2.8.2.-" evidence="9"/>
<dbReference type="GO" id="GO:0008146">
    <property type="term" value="F:sulfotransferase activity"/>
    <property type="evidence" value="ECO:0007669"/>
    <property type="project" value="InterPro"/>
</dbReference>
<comment type="similarity">
    <text evidence="2 9">Belongs to the sulfotransferase 2 family.</text>
</comment>
<evidence type="ECO:0000256" key="3">
    <source>
        <dbReference type="ARBA" id="ARBA00022679"/>
    </source>
</evidence>
<keyword evidence="5" id="KW-1133">Transmembrane helix</keyword>
<comment type="subcellular location">
    <subcellularLocation>
        <location evidence="1 9">Golgi apparatus membrane</location>
        <topology evidence="1 9">Single-pass type II membrane protein</topology>
    </subcellularLocation>
</comment>
<dbReference type="PANTHER" id="PTHR12137">
    <property type="entry name" value="CARBOHYDRATE SULFOTRANSFERASE"/>
    <property type="match status" value="1"/>
</dbReference>
<evidence type="ECO:0000256" key="10">
    <source>
        <dbReference type="SAM" id="MobiDB-lite"/>
    </source>
</evidence>
<evidence type="ECO:0000256" key="1">
    <source>
        <dbReference type="ARBA" id="ARBA00004323"/>
    </source>
</evidence>
<gene>
    <name evidence="11" type="ORF">MNOR_LOCUS9217</name>
</gene>
<protein>
    <recommendedName>
        <fullName evidence="9">Carbohydrate sulfotransferase</fullName>
        <ecNumber evidence="9">2.8.2.-</ecNumber>
    </recommendedName>
</protein>
<sequence length="510" mass="59548">MTLYTTLTRQLCLRWRRMLFSLFLGMFFIFAISKNEKYHSNGPYYIAQETTWKDQYESNHGNTSKSISNVHNRDIKVEENIMISKKNIHKPRTLKKEKEKISIAKAKNIEKKSRENHNKNLNKNKKKKNASRRKYSGGLHEDKNKKLFCTIPESLPPVLESRRNHATAACERLKVQLPLRWRLPKSPSPSMLTKLRWDRNHHLIYCNIPKAASTTWSWHLLRAVGVKDDVIASVDNAHILMKEYLPYPETDDVKTDILDSALKFLVTRHPFERLVSAYKNKIADPLIKRHKYQNIQKELIAQYYGELPKEDQPKVPSFRDFCRYVIKEVETWLEHDAQGGKYQPDQHWTPQTFICSPCNIQYDIFSDMSTMNSDAEYIGKQCGLEDVIKTTIQLNPSTGSLFNQSKASTANSTLVDRDSQSFSVNVQHQMETNENRSSEKVQEYENNSNHAMDIKITQHQRDMNSSLIDGNPNNMDKQIVINLTEPLNKPLKNINYYENYFLELSELEIK</sequence>
<feature type="compositionally biased region" description="Basic and acidic residues" evidence="10">
    <location>
        <begin position="94"/>
        <end position="118"/>
    </location>
</feature>
<evidence type="ECO:0000256" key="7">
    <source>
        <dbReference type="ARBA" id="ARBA00023136"/>
    </source>
</evidence>
<dbReference type="GO" id="GO:0000139">
    <property type="term" value="C:Golgi membrane"/>
    <property type="evidence" value="ECO:0007669"/>
    <property type="project" value="UniProtKB-SubCell"/>
</dbReference>
<keyword evidence="4" id="KW-0812">Transmembrane</keyword>
<feature type="region of interest" description="Disordered" evidence="10">
    <location>
        <begin position="92"/>
        <end position="137"/>
    </location>
</feature>
<dbReference type="InterPro" id="IPR005331">
    <property type="entry name" value="Sulfotransferase"/>
</dbReference>
<keyword evidence="12" id="KW-1185">Reference proteome</keyword>
<keyword evidence="7" id="KW-0472">Membrane</keyword>
<keyword evidence="3 9" id="KW-0808">Transferase</keyword>
<reference evidence="11 12" key="1">
    <citation type="submission" date="2024-05" db="EMBL/GenBank/DDBJ databases">
        <authorList>
            <person name="Wallberg A."/>
        </authorList>
    </citation>
    <scope>NUCLEOTIDE SEQUENCE [LARGE SCALE GENOMIC DNA]</scope>
</reference>
<evidence type="ECO:0000256" key="9">
    <source>
        <dbReference type="RuleBase" id="RU364020"/>
    </source>
</evidence>
<dbReference type="EMBL" id="CAXKWB010004416">
    <property type="protein sequence ID" value="CAL4073730.1"/>
    <property type="molecule type" value="Genomic_DNA"/>
</dbReference>
<evidence type="ECO:0000256" key="6">
    <source>
        <dbReference type="ARBA" id="ARBA00023034"/>
    </source>
</evidence>
<evidence type="ECO:0000256" key="5">
    <source>
        <dbReference type="ARBA" id="ARBA00022989"/>
    </source>
</evidence>
<keyword evidence="9" id="KW-0735">Signal-anchor</keyword>
<dbReference type="GO" id="GO:0016051">
    <property type="term" value="P:carbohydrate biosynthetic process"/>
    <property type="evidence" value="ECO:0007669"/>
    <property type="project" value="InterPro"/>
</dbReference>
<evidence type="ECO:0000313" key="11">
    <source>
        <dbReference type="EMBL" id="CAL4073730.1"/>
    </source>
</evidence>
<feature type="compositionally biased region" description="Basic residues" evidence="10">
    <location>
        <begin position="120"/>
        <end position="135"/>
    </location>
</feature>
<evidence type="ECO:0000256" key="2">
    <source>
        <dbReference type="ARBA" id="ARBA00006339"/>
    </source>
</evidence>
<evidence type="ECO:0000256" key="4">
    <source>
        <dbReference type="ARBA" id="ARBA00022692"/>
    </source>
</evidence>
<feature type="non-terminal residue" evidence="11">
    <location>
        <position position="510"/>
    </location>
</feature>
<dbReference type="Pfam" id="PF03567">
    <property type="entry name" value="Sulfotransfer_2"/>
    <property type="match status" value="1"/>
</dbReference>
<evidence type="ECO:0000256" key="8">
    <source>
        <dbReference type="ARBA" id="ARBA00023180"/>
    </source>
</evidence>
<comment type="caution">
    <text evidence="11">The sequence shown here is derived from an EMBL/GenBank/DDBJ whole genome shotgun (WGS) entry which is preliminary data.</text>
</comment>
<keyword evidence="9" id="KW-0119">Carbohydrate metabolism</keyword>
<keyword evidence="6 9" id="KW-0333">Golgi apparatus</keyword>
<keyword evidence="8 9" id="KW-0325">Glycoprotein</keyword>
<evidence type="ECO:0000313" key="12">
    <source>
        <dbReference type="Proteomes" id="UP001497623"/>
    </source>
</evidence>
<dbReference type="Proteomes" id="UP001497623">
    <property type="component" value="Unassembled WGS sequence"/>
</dbReference>
<proteinExistence type="inferred from homology"/>